<protein>
    <submittedName>
        <fullName evidence="1">Uncharacterized protein</fullName>
    </submittedName>
</protein>
<reference evidence="1 2" key="1">
    <citation type="journal article" date="2020" name="Mol. Plant Pathol.">
        <title>Plasmid composition and the chpG gene determine the virulence level of Clavibacter capsici natural isolates in pepper.</title>
        <authorList>
            <person name="Hwang I.S."/>
            <person name="Lee H.M."/>
            <person name="Oh E.J."/>
            <person name="Lee S."/>
            <person name="Heu S."/>
            <person name="Oh C.S."/>
        </authorList>
    </citation>
    <scope>NUCLEOTIDE SEQUENCE [LARGE SCALE GENOMIC DNA]</scope>
    <source>
        <strain evidence="1 2">1101</strain>
    </source>
</reference>
<organism evidence="1 2">
    <name type="scientific">Clavibacter capsici</name>
    <dbReference type="NCBI Taxonomy" id="1874630"/>
    <lineage>
        <taxon>Bacteria</taxon>
        <taxon>Bacillati</taxon>
        <taxon>Actinomycetota</taxon>
        <taxon>Actinomycetes</taxon>
        <taxon>Micrococcales</taxon>
        <taxon>Microbacteriaceae</taxon>
        <taxon>Clavibacter</taxon>
    </lineage>
</organism>
<evidence type="ECO:0000313" key="2">
    <source>
        <dbReference type="Proteomes" id="UP000503164"/>
    </source>
</evidence>
<dbReference type="RefSeq" id="WP_043671664.1">
    <property type="nucleotide sequence ID" value="NZ_CP012573.1"/>
</dbReference>
<dbReference type="Proteomes" id="UP000503164">
    <property type="component" value="Chromosome"/>
</dbReference>
<dbReference type="EMBL" id="CP048049">
    <property type="protein sequence ID" value="QIS44005.1"/>
    <property type="molecule type" value="Genomic_DNA"/>
</dbReference>
<dbReference type="AlphaFoldDB" id="A0A0M3RQP6"/>
<accession>A0A0M3RQP6</accession>
<sequence length="70" mass="7470">MALTQTAPGQTDIPGISWSPVAAGLWVARRGDEFAGMSEERWGVGFHVTDRLGRDVGDFPTLQEARGALG</sequence>
<dbReference type="KEGG" id="ccap:AES38_02305"/>
<evidence type="ECO:0000313" key="1">
    <source>
        <dbReference type="EMBL" id="QIS44005.1"/>
    </source>
</evidence>
<name>A0A0M3RQP6_9MICO</name>
<keyword evidence="2" id="KW-1185">Reference proteome</keyword>
<proteinExistence type="predicted"/>
<gene>
    <name evidence="1" type="ORF">GW570_02315</name>
</gene>